<organism evidence="2 3">
    <name type="scientific">Vibrio anguillarum</name>
    <name type="common">Listonella anguillarum</name>
    <dbReference type="NCBI Taxonomy" id="55601"/>
    <lineage>
        <taxon>Bacteria</taxon>
        <taxon>Pseudomonadati</taxon>
        <taxon>Pseudomonadota</taxon>
        <taxon>Gammaproteobacteria</taxon>
        <taxon>Vibrionales</taxon>
        <taxon>Vibrionaceae</taxon>
        <taxon>Vibrio</taxon>
    </lineage>
</organism>
<comment type="caution">
    <text evidence="2">The sequence shown here is derived from an EMBL/GenBank/DDBJ whole genome shotgun (WGS) entry which is preliminary data.</text>
</comment>
<gene>
    <name evidence="2" type="ORF">EAY07_24295</name>
</gene>
<protein>
    <submittedName>
        <fullName evidence="2">Transcription factor</fullName>
    </submittedName>
</protein>
<dbReference type="InterPro" id="IPR056975">
    <property type="entry name" value="HTH_73"/>
</dbReference>
<sequence length="43" mass="4998">MNEIEIYQSIKQALSDAPRNQYTAELHLQMLKYADELKSITAK</sequence>
<proteinExistence type="predicted"/>
<evidence type="ECO:0000313" key="2">
    <source>
        <dbReference type="EMBL" id="MBF4275070.1"/>
    </source>
</evidence>
<feature type="non-terminal residue" evidence="2">
    <location>
        <position position="43"/>
    </location>
</feature>
<accession>A0ABD4KUF0</accession>
<evidence type="ECO:0000313" key="3">
    <source>
        <dbReference type="Proteomes" id="UP000722957"/>
    </source>
</evidence>
<dbReference type="Pfam" id="PF24718">
    <property type="entry name" value="HTH_73"/>
    <property type="match status" value="1"/>
</dbReference>
<evidence type="ECO:0000259" key="1">
    <source>
        <dbReference type="Pfam" id="PF24718"/>
    </source>
</evidence>
<dbReference type="AlphaFoldDB" id="A0ABD4KUF0"/>
<dbReference type="EMBL" id="RDOM01000831">
    <property type="protein sequence ID" value="MBF4275070.1"/>
    <property type="molecule type" value="Genomic_DNA"/>
</dbReference>
<reference evidence="2 3" key="1">
    <citation type="journal article" date="2021" name="PeerJ">
        <title>Analysis of 44 Vibrio anguillarum genomes reveals high genetic diversity.</title>
        <authorList>
            <person name="Hansen M.J."/>
            <person name="Dalsgaard I."/>
        </authorList>
    </citation>
    <scope>NUCLEOTIDE SEQUENCE [LARGE SCALE GENOMIC DNA]</scope>
    <source>
        <strain evidence="2 3">17-16730-2A</strain>
    </source>
</reference>
<name>A0ABD4KUF0_VIBAN</name>
<dbReference type="Proteomes" id="UP000722957">
    <property type="component" value="Unassembled WGS sequence"/>
</dbReference>
<feature type="domain" description="HTH-like" evidence="1">
    <location>
        <begin position="3"/>
        <end position="43"/>
    </location>
</feature>